<dbReference type="EMBL" id="AP024222">
    <property type="protein sequence ID" value="BCO05209.1"/>
    <property type="molecule type" value="Genomic_DNA"/>
</dbReference>
<name>A0AAD1JYY3_LACLC</name>
<organism evidence="1 2">
    <name type="scientific">Lactococcus lactis subsp. cremoris</name>
    <name type="common">Streptococcus cremoris</name>
    <dbReference type="NCBI Taxonomy" id="1359"/>
    <lineage>
        <taxon>Bacteria</taxon>
        <taxon>Bacillati</taxon>
        <taxon>Bacillota</taxon>
        <taxon>Bacilli</taxon>
        <taxon>Lactobacillales</taxon>
        <taxon>Streptococcaceae</taxon>
        <taxon>Lactococcus</taxon>
    </lineage>
</organism>
<evidence type="ECO:0000313" key="2">
    <source>
        <dbReference type="Proteomes" id="UP000595253"/>
    </source>
</evidence>
<reference evidence="1 2" key="1">
    <citation type="submission" date="2020-12" db="EMBL/GenBank/DDBJ databases">
        <title>Complete genome sequence of lactococcus lactis subsp. cremoris strain EPSC and strain G3-2.</title>
        <authorList>
            <person name="Kita K."/>
            <person name="Ishikawa S."/>
        </authorList>
    </citation>
    <scope>NUCLEOTIDE SEQUENCE [LARGE SCALE GENOMIC DNA]</scope>
    <source>
        <strain evidence="1 2">EPSC</strain>
    </source>
</reference>
<dbReference type="InterPro" id="IPR036086">
    <property type="entry name" value="ParB/Sulfiredoxin_sf"/>
</dbReference>
<dbReference type="SUPFAM" id="SSF110849">
    <property type="entry name" value="ParB/Sulfiredoxin"/>
    <property type="match status" value="1"/>
</dbReference>
<evidence type="ECO:0000313" key="1">
    <source>
        <dbReference type="EMBL" id="BCO05209.1"/>
    </source>
</evidence>
<protein>
    <submittedName>
        <fullName evidence="1">Uncharacterized protein</fullName>
    </submittedName>
</protein>
<accession>A0AAD1JYY3</accession>
<gene>
    <name evidence="1" type="ORF">LLC_04490</name>
</gene>
<proteinExistence type="predicted"/>
<dbReference type="AlphaFoldDB" id="A0AAD1JYY3"/>
<dbReference type="Proteomes" id="UP000595253">
    <property type="component" value="Chromosome"/>
</dbReference>
<sequence>MGDIFISPAYQIKRVLIEKIRANTYNPNRTAPPEFRLLERSILEDGYTMPIVCYYIRKRIFMRLLMDFIAIWS</sequence>